<evidence type="ECO:0000313" key="3">
    <source>
        <dbReference type="Proteomes" id="UP000831607"/>
    </source>
</evidence>
<sequence>MADITGTLTQLFVYPIKSCASVALPEAELTPVGLAHDRQWLIIDDAGHFQTQRQIPHLVWIEPKVNDQFLHLSAPGLPDIAVPFAPLTAPTISVSVWNDRLLALDMGDVAAHWLDEFLEVPGRHFRLVQFDPRQARFSEQSWCRGTQAGLQFADGFAVNVLSEASLRHLNERLMELGLDPVDARRFRPNLVLDGLDVHDEDRLSSLRFMADGQVLELELVKPCPRCQIPDINPDTAIKEAEISTTLAQYRQLTFMDHAICFAMNAVVRSNVGGKLKLGMPYQADYQI</sequence>
<dbReference type="PANTHER" id="PTHR14237">
    <property type="entry name" value="MOLYBDOPTERIN COFACTOR SULFURASE MOSC"/>
    <property type="match status" value="1"/>
</dbReference>
<feature type="domain" description="MOSC" evidence="1">
    <location>
        <begin position="133"/>
        <end position="284"/>
    </location>
</feature>
<evidence type="ECO:0000259" key="1">
    <source>
        <dbReference type="PROSITE" id="PS51340"/>
    </source>
</evidence>
<dbReference type="Proteomes" id="UP000831607">
    <property type="component" value="Chromosome"/>
</dbReference>
<protein>
    <submittedName>
        <fullName evidence="2">MOSC N-terminal beta barrel domain-containing protein</fullName>
    </submittedName>
</protein>
<reference evidence="2 3" key="1">
    <citation type="submission" date="2020-11" db="EMBL/GenBank/DDBJ databases">
        <title>Algicoccus daihaiensis sp.nov., isolated from Daihai Lake in Inner Mongolia.</title>
        <authorList>
            <person name="Kai J."/>
        </authorList>
    </citation>
    <scope>NUCLEOTIDE SEQUENCE [LARGE SCALE GENOMIC DNA]</scope>
    <source>
        <strain evidence="3">f23</strain>
    </source>
</reference>
<dbReference type="RefSeq" id="WP_243477867.1">
    <property type="nucleotide sequence ID" value="NZ_CP063982.1"/>
</dbReference>
<dbReference type="InterPro" id="IPR005302">
    <property type="entry name" value="MoCF_Sase_C"/>
</dbReference>
<dbReference type="Pfam" id="PF03476">
    <property type="entry name" value="MOSC_N"/>
    <property type="match status" value="1"/>
</dbReference>
<dbReference type="InterPro" id="IPR011037">
    <property type="entry name" value="Pyrv_Knase-like_insert_dom_sf"/>
</dbReference>
<accession>A0ABY4AH72</accession>
<dbReference type="SUPFAM" id="SSF50800">
    <property type="entry name" value="PK beta-barrel domain-like"/>
    <property type="match status" value="1"/>
</dbReference>
<proteinExistence type="predicted"/>
<dbReference type="PANTHER" id="PTHR14237:SF19">
    <property type="entry name" value="MITOCHONDRIAL AMIDOXIME REDUCING COMPONENT 1"/>
    <property type="match status" value="1"/>
</dbReference>
<dbReference type="EMBL" id="CP063982">
    <property type="protein sequence ID" value="UOD49635.1"/>
    <property type="molecule type" value="Genomic_DNA"/>
</dbReference>
<name>A0ABY4AH72_9BURK</name>
<dbReference type="PROSITE" id="PS51340">
    <property type="entry name" value="MOSC"/>
    <property type="match status" value="1"/>
</dbReference>
<dbReference type="SUPFAM" id="SSF141673">
    <property type="entry name" value="MOSC N-terminal domain-like"/>
    <property type="match status" value="1"/>
</dbReference>
<dbReference type="InterPro" id="IPR005303">
    <property type="entry name" value="MOCOS_middle"/>
</dbReference>
<keyword evidence="3" id="KW-1185">Reference proteome</keyword>
<evidence type="ECO:0000313" key="2">
    <source>
        <dbReference type="EMBL" id="UOD49635.1"/>
    </source>
</evidence>
<dbReference type="Pfam" id="PF03473">
    <property type="entry name" value="MOSC"/>
    <property type="match status" value="1"/>
</dbReference>
<organism evidence="2 3">
    <name type="scientific">Orrella daihaiensis</name>
    <dbReference type="NCBI Taxonomy" id="2782176"/>
    <lineage>
        <taxon>Bacteria</taxon>
        <taxon>Pseudomonadati</taxon>
        <taxon>Pseudomonadota</taxon>
        <taxon>Betaproteobacteria</taxon>
        <taxon>Burkholderiales</taxon>
        <taxon>Alcaligenaceae</taxon>
        <taxon>Orrella</taxon>
    </lineage>
</organism>
<gene>
    <name evidence="2" type="ORF">DHf2319_09165</name>
</gene>